<dbReference type="Gene3D" id="1.10.10.60">
    <property type="entry name" value="Homeodomain-like"/>
    <property type="match status" value="2"/>
</dbReference>
<dbReference type="RefSeq" id="WP_378094942.1">
    <property type="nucleotide sequence ID" value="NZ_JBHSEP010000005.1"/>
</dbReference>
<organism evidence="5 6">
    <name type="scientific">Cohnella hongkongensis</name>
    <dbReference type="NCBI Taxonomy" id="178337"/>
    <lineage>
        <taxon>Bacteria</taxon>
        <taxon>Bacillati</taxon>
        <taxon>Bacillota</taxon>
        <taxon>Bacilli</taxon>
        <taxon>Bacillales</taxon>
        <taxon>Paenibacillaceae</taxon>
        <taxon>Cohnella</taxon>
    </lineage>
</organism>
<keyword evidence="2" id="KW-0238">DNA-binding</keyword>
<dbReference type="InterPro" id="IPR020449">
    <property type="entry name" value="Tscrpt_reg_AraC-type_HTH"/>
</dbReference>
<dbReference type="Pfam" id="PF12833">
    <property type="entry name" value="HTH_18"/>
    <property type="match status" value="1"/>
</dbReference>
<dbReference type="SMART" id="SM00342">
    <property type="entry name" value="HTH_ARAC"/>
    <property type="match status" value="1"/>
</dbReference>
<dbReference type="InterPro" id="IPR009057">
    <property type="entry name" value="Homeodomain-like_sf"/>
</dbReference>
<dbReference type="PROSITE" id="PS01124">
    <property type="entry name" value="HTH_ARAC_FAMILY_2"/>
    <property type="match status" value="1"/>
</dbReference>
<dbReference type="InterPro" id="IPR018062">
    <property type="entry name" value="HTH_AraC-typ_CS"/>
</dbReference>
<feature type="domain" description="HTH araC/xylS-type" evidence="4">
    <location>
        <begin position="202"/>
        <end position="300"/>
    </location>
</feature>
<name>A0ABV9FCP5_9BACL</name>
<evidence type="ECO:0000256" key="3">
    <source>
        <dbReference type="ARBA" id="ARBA00023163"/>
    </source>
</evidence>
<dbReference type="InterPro" id="IPR041522">
    <property type="entry name" value="CdaR_GGDEF"/>
</dbReference>
<dbReference type="PRINTS" id="PR00032">
    <property type="entry name" value="HTHARAC"/>
</dbReference>
<protein>
    <submittedName>
        <fullName evidence="5">Helix-turn-helix domain-containing protein</fullName>
    </submittedName>
</protein>
<accession>A0ABV9FCP5</accession>
<evidence type="ECO:0000256" key="2">
    <source>
        <dbReference type="ARBA" id="ARBA00023125"/>
    </source>
</evidence>
<keyword evidence="6" id="KW-1185">Reference proteome</keyword>
<dbReference type="EMBL" id="JBHSEP010000005">
    <property type="protein sequence ID" value="MFC4598565.1"/>
    <property type="molecule type" value="Genomic_DNA"/>
</dbReference>
<sequence>MIKLLSEEKKHASMEGEKAEFEKALSLVETAWASAVMLDHMYEVPLAEWSEMIGVRSETGYSVVYALADEIGEWPGARKRQVYNFLKRVCKQKASCVVGPMSGSRVPVFVMLPDEAAWHCPRAAKSHAVQFAGQIIGAMGRQFGQLRVHAGIGTCYSSIRGLAASYHEALAAADKHAATAYCYYGDAAGESRGSIDPFAVIRQAKDYIDANYTSDLSLEQVAESMGLKPQYFSRLFKTCSGITFIDYLTQLRIEKAKDMMEKPHLSLKYIGRSIGYRDPNYFSRVFRKTVGVSPSKFREQHGRRMRSG</sequence>
<dbReference type="InterPro" id="IPR018060">
    <property type="entry name" value="HTH_AraC"/>
</dbReference>
<dbReference type="PANTHER" id="PTHR43280">
    <property type="entry name" value="ARAC-FAMILY TRANSCRIPTIONAL REGULATOR"/>
    <property type="match status" value="1"/>
</dbReference>
<reference evidence="6" key="1">
    <citation type="journal article" date="2019" name="Int. J. Syst. Evol. Microbiol.">
        <title>The Global Catalogue of Microorganisms (GCM) 10K type strain sequencing project: providing services to taxonomists for standard genome sequencing and annotation.</title>
        <authorList>
            <consortium name="The Broad Institute Genomics Platform"/>
            <consortium name="The Broad Institute Genome Sequencing Center for Infectious Disease"/>
            <person name="Wu L."/>
            <person name="Ma J."/>
        </authorList>
    </citation>
    <scope>NUCLEOTIDE SEQUENCE [LARGE SCALE GENOMIC DNA]</scope>
    <source>
        <strain evidence="6">CCUG 49571</strain>
    </source>
</reference>
<gene>
    <name evidence="5" type="ORF">ACFO3S_09995</name>
</gene>
<comment type="caution">
    <text evidence="5">The sequence shown here is derived from an EMBL/GenBank/DDBJ whole genome shotgun (WGS) entry which is preliminary data.</text>
</comment>
<evidence type="ECO:0000313" key="5">
    <source>
        <dbReference type="EMBL" id="MFC4598565.1"/>
    </source>
</evidence>
<dbReference type="PROSITE" id="PS00041">
    <property type="entry name" value="HTH_ARAC_FAMILY_1"/>
    <property type="match status" value="1"/>
</dbReference>
<proteinExistence type="predicted"/>
<dbReference type="Proteomes" id="UP001596028">
    <property type="component" value="Unassembled WGS sequence"/>
</dbReference>
<dbReference type="SUPFAM" id="SSF46689">
    <property type="entry name" value="Homeodomain-like"/>
    <property type="match status" value="2"/>
</dbReference>
<keyword evidence="1" id="KW-0805">Transcription regulation</keyword>
<evidence type="ECO:0000313" key="6">
    <source>
        <dbReference type="Proteomes" id="UP001596028"/>
    </source>
</evidence>
<dbReference type="Pfam" id="PF17853">
    <property type="entry name" value="GGDEF_2"/>
    <property type="match status" value="1"/>
</dbReference>
<evidence type="ECO:0000259" key="4">
    <source>
        <dbReference type="PROSITE" id="PS01124"/>
    </source>
</evidence>
<evidence type="ECO:0000256" key="1">
    <source>
        <dbReference type="ARBA" id="ARBA00023015"/>
    </source>
</evidence>
<dbReference type="PANTHER" id="PTHR43280:SF2">
    <property type="entry name" value="HTH-TYPE TRANSCRIPTIONAL REGULATOR EXSA"/>
    <property type="match status" value="1"/>
</dbReference>
<keyword evidence="3" id="KW-0804">Transcription</keyword>